<dbReference type="Proteomes" id="UP000051906">
    <property type="component" value="Unassembled WGS sequence"/>
</dbReference>
<dbReference type="GO" id="GO:0008168">
    <property type="term" value="F:methyltransferase activity"/>
    <property type="evidence" value="ECO:0007669"/>
    <property type="project" value="UniProtKB-KW"/>
</dbReference>
<name>A0A0R2LXD1_9LACO</name>
<dbReference type="PANTHER" id="PTHR45277:SF1">
    <property type="entry name" value="EXPRESSED PROTEIN"/>
    <property type="match status" value="1"/>
</dbReference>
<dbReference type="RefSeq" id="WP_057878866.1">
    <property type="nucleotide sequence ID" value="NZ_JQCA01000098.1"/>
</dbReference>
<accession>A0A0R2LXD1</accession>
<keyword evidence="4" id="KW-1185">Reference proteome</keyword>
<proteinExistence type="predicted"/>
<dbReference type="PATRIC" id="fig|616990.3.peg.324"/>
<keyword evidence="1" id="KW-1133">Transmembrane helix</keyword>
<comment type="caution">
    <text evidence="3">The sequence shown here is derived from an EMBL/GenBank/DDBJ whole genome shotgun (WGS) entry which is preliminary data.</text>
</comment>
<dbReference type="Gene3D" id="3.40.50.150">
    <property type="entry name" value="Vaccinia Virus protein VP39"/>
    <property type="match status" value="1"/>
</dbReference>
<keyword evidence="3" id="KW-0489">Methyltransferase</keyword>
<dbReference type="InterPro" id="IPR029063">
    <property type="entry name" value="SAM-dependent_MTases_sf"/>
</dbReference>
<dbReference type="CDD" id="cd02440">
    <property type="entry name" value="AdoMet_MTases"/>
    <property type="match status" value="1"/>
</dbReference>
<dbReference type="Pfam" id="PF13649">
    <property type="entry name" value="Methyltransf_25"/>
    <property type="match status" value="1"/>
</dbReference>
<feature type="transmembrane region" description="Helical" evidence="1">
    <location>
        <begin position="12"/>
        <end position="30"/>
    </location>
</feature>
<keyword evidence="1" id="KW-0472">Membrane</keyword>
<gene>
    <name evidence="3" type="ORF">IV54_GL000301</name>
</gene>
<sequence length="245" mass="26857">MKKVTSGIDAPVIPMVYLVAALFFFSSFFWERSATGRFGDIIVGLIFVAGTGIFLHTSLRGKKSIWEQLLSQTTIDPNAQVLDLGCGHGAVLGRVAQELSGTGRAVGVDLWRSRDQSQNSQQATMANMAALGVADRVTLVTADMVDLPYDHNRFDVVTTSFAVHNIKPKAKRYQALEEAVRVLKPGGELLIVDTEHHRRGYQEFLESAGCQVLLAKSAGFDGWWTGPWQGSYVIRAVKGKTETIK</sequence>
<reference evidence="3 4" key="1">
    <citation type="journal article" date="2015" name="Genome Announc.">
        <title>Expanding the biotechnology potential of lactobacilli through comparative genomics of 213 strains and associated genera.</title>
        <authorList>
            <person name="Sun Z."/>
            <person name="Harris H.M."/>
            <person name="McCann A."/>
            <person name="Guo C."/>
            <person name="Argimon S."/>
            <person name="Zhang W."/>
            <person name="Yang X."/>
            <person name="Jeffery I.B."/>
            <person name="Cooney J.C."/>
            <person name="Kagawa T.F."/>
            <person name="Liu W."/>
            <person name="Song Y."/>
            <person name="Salvetti E."/>
            <person name="Wrobel A."/>
            <person name="Rasinkangas P."/>
            <person name="Parkhill J."/>
            <person name="Rea M.C."/>
            <person name="O'Sullivan O."/>
            <person name="Ritari J."/>
            <person name="Douillard F.P."/>
            <person name="Paul Ross R."/>
            <person name="Yang R."/>
            <person name="Briner A.E."/>
            <person name="Felis G.E."/>
            <person name="de Vos W.M."/>
            <person name="Barrangou R."/>
            <person name="Klaenhammer T.R."/>
            <person name="Caufield P.W."/>
            <person name="Cui Y."/>
            <person name="Zhang H."/>
            <person name="O'Toole P.W."/>
        </authorList>
    </citation>
    <scope>NUCLEOTIDE SEQUENCE [LARGE SCALE GENOMIC DNA]</scope>
    <source>
        <strain evidence="3 4">DSM 22467</strain>
    </source>
</reference>
<feature type="domain" description="Methyltransferase" evidence="2">
    <location>
        <begin position="81"/>
        <end position="187"/>
    </location>
</feature>
<dbReference type="OrthoDB" id="43862at2"/>
<organism evidence="3 4">
    <name type="scientific">Levilactobacillus paucivorans</name>
    <dbReference type="NCBI Taxonomy" id="616990"/>
    <lineage>
        <taxon>Bacteria</taxon>
        <taxon>Bacillati</taxon>
        <taxon>Bacillota</taxon>
        <taxon>Bacilli</taxon>
        <taxon>Lactobacillales</taxon>
        <taxon>Lactobacillaceae</taxon>
        <taxon>Levilactobacillus</taxon>
    </lineage>
</organism>
<dbReference type="GO" id="GO:0032259">
    <property type="term" value="P:methylation"/>
    <property type="evidence" value="ECO:0007669"/>
    <property type="project" value="UniProtKB-KW"/>
</dbReference>
<evidence type="ECO:0000313" key="4">
    <source>
        <dbReference type="Proteomes" id="UP000051906"/>
    </source>
</evidence>
<dbReference type="EMBL" id="JQCA01000098">
    <property type="protein sequence ID" value="KRO03395.1"/>
    <property type="molecule type" value="Genomic_DNA"/>
</dbReference>
<dbReference type="SUPFAM" id="SSF53335">
    <property type="entry name" value="S-adenosyl-L-methionine-dependent methyltransferases"/>
    <property type="match status" value="1"/>
</dbReference>
<evidence type="ECO:0000256" key="1">
    <source>
        <dbReference type="SAM" id="Phobius"/>
    </source>
</evidence>
<dbReference type="InterPro" id="IPR041698">
    <property type="entry name" value="Methyltransf_25"/>
</dbReference>
<evidence type="ECO:0000313" key="3">
    <source>
        <dbReference type="EMBL" id="KRO03395.1"/>
    </source>
</evidence>
<dbReference type="AlphaFoldDB" id="A0A0R2LXD1"/>
<evidence type="ECO:0000259" key="2">
    <source>
        <dbReference type="Pfam" id="PF13649"/>
    </source>
</evidence>
<feature type="transmembrane region" description="Helical" evidence="1">
    <location>
        <begin position="36"/>
        <end position="55"/>
    </location>
</feature>
<dbReference type="STRING" id="616990.IV54_GL000301"/>
<protein>
    <submittedName>
        <fullName evidence="3">Methyltransferase family protein</fullName>
    </submittedName>
</protein>
<keyword evidence="1" id="KW-0812">Transmembrane</keyword>
<keyword evidence="3" id="KW-0808">Transferase</keyword>
<dbReference type="PANTHER" id="PTHR45277">
    <property type="entry name" value="EXPRESSED PROTEIN"/>
    <property type="match status" value="1"/>
</dbReference>